<dbReference type="GO" id="GO:0003676">
    <property type="term" value="F:nucleic acid binding"/>
    <property type="evidence" value="ECO:0007669"/>
    <property type="project" value="InterPro"/>
</dbReference>
<dbReference type="InterPro" id="IPR039884">
    <property type="entry name" value="R3HC1/R3HCL"/>
</dbReference>
<dbReference type="InterPro" id="IPR035979">
    <property type="entry name" value="RBD_domain_sf"/>
</dbReference>
<dbReference type="AlphaFoldDB" id="A0A433QJZ1"/>
<organism evidence="3 4">
    <name type="scientific">Jimgerdemannia flammicorona</name>
    <dbReference type="NCBI Taxonomy" id="994334"/>
    <lineage>
        <taxon>Eukaryota</taxon>
        <taxon>Fungi</taxon>
        <taxon>Fungi incertae sedis</taxon>
        <taxon>Mucoromycota</taxon>
        <taxon>Mucoromycotina</taxon>
        <taxon>Endogonomycetes</taxon>
        <taxon>Endogonales</taxon>
        <taxon>Endogonaceae</taxon>
        <taxon>Jimgerdemannia</taxon>
    </lineage>
</organism>
<dbReference type="PANTHER" id="PTHR21678">
    <property type="entry name" value="GROWTH INHIBITION AND DIFFERENTIATION RELATED PROTEIN 88"/>
    <property type="match status" value="1"/>
</dbReference>
<sequence>METAVDNTNKLNGDKSSRKPRQGAQMYILPVHRRAAGDDGECSPRSPRRPRTPNTPGKQESYFEGHADTSNSARRGRGKFRAPGNVEPNGDTATNSDSQDHVPKGRDFDATSLRTYADQGKSKSKKGGRGGGRGGSGSGRRGGANGDGQGRGRTSGEDEGLDEDEYNEDSEFTDSSLPSTPVGGGFPRSISGRAAAVGGERELISFDEPAAQDQSALEKLTEAIRSMRTQSAGGSPVDTPPRRPSPPKEEWEELLNMDEGEILRGGRQGSTVADDEAPSPTTSKSFSKIKKRRPSTIEFSMTTVVAEPPSDEPTVVLDCHDFPASFKTHHLHDIFREYESMRGGYRIKWLDDTRALIIFEHPATAKKAYLDNVANPLAKIKPYNGPMNVIKRSSSPPPPRRPTTTDMVAKRLVHGALGVKVAKSHEQKIAEQQILQAAREEREAQKTQVIKRAQDLDAAFME</sequence>
<feature type="compositionally biased region" description="Basic and acidic residues" evidence="1">
    <location>
        <begin position="98"/>
        <end position="109"/>
    </location>
</feature>
<dbReference type="SUPFAM" id="SSF54928">
    <property type="entry name" value="RNA-binding domain, RBD"/>
    <property type="match status" value="1"/>
</dbReference>
<feature type="compositionally biased region" description="Acidic residues" evidence="1">
    <location>
        <begin position="157"/>
        <end position="172"/>
    </location>
</feature>
<dbReference type="EMBL" id="RBNJ01004320">
    <property type="protein sequence ID" value="RUS30076.1"/>
    <property type="molecule type" value="Genomic_DNA"/>
</dbReference>
<evidence type="ECO:0000256" key="1">
    <source>
        <dbReference type="SAM" id="MobiDB-lite"/>
    </source>
</evidence>
<name>A0A433QJZ1_9FUNG</name>
<dbReference type="Proteomes" id="UP000274822">
    <property type="component" value="Unassembled WGS sequence"/>
</dbReference>
<feature type="compositionally biased region" description="Gly residues" evidence="1">
    <location>
        <begin position="129"/>
        <end position="153"/>
    </location>
</feature>
<gene>
    <name evidence="3" type="ORF">BC938DRAFT_479877</name>
</gene>
<reference evidence="3 4" key="1">
    <citation type="journal article" date="2018" name="New Phytol.">
        <title>Phylogenomics of Endogonaceae and evolution of mycorrhizas within Mucoromycota.</title>
        <authorList>
            <person name="Chang Y."/>
            <person name="Desiro A."/>
            <person name="Na H."/>
            <person name="Sandor L."/>
            <person name="Lipzen A."/>
            <person name="Clum A."/>
            <person name="Barry K."/>
            <person name="Grigoriev I.V."/>
            <person name="Martin F.M."/>
            <person name="Stajich J.E."/>
            <person name="Smith M.E."/>
            <person name="Bonito G."/>
            <person name="Spatafora J.W."/>
        </authorList>
    </citation>
    <scope>NUCLEOTIDE SEQUENCE [LARGE SCALE GENOMIC DNA]</scope>
    <source>
        <strain evidence="3 4">AD002</strain>
    </source>
</reference>
<evidence type="ECO:0000313" key="3">
    <source>
        <dbReference type="EMBL" id="RUS30076.1"/>
    </source>
</evidence>
<dbReference type="InterPro" id="IPR012677">
    <property type="entry name" value="Nucleotide-bd_a/b_plait_sf"/>
</dbReference>
<proteinExistence type="predicted"/>
<dbReference type="Gene3D" id="3.30.70.330">
    <property type="match status" value="1"/>
</dbReference>
<feature type="compositionally biased region" description="Polar residues" evidence="1">
    <location>
        <begin position="1"/>
        <end position="11"/>
    </location>
</feature>
<protein>
    <recommendedName>
        <fullName evidence="2">Thc1 RRM domain-containing protein</fullName>
    </recommendedName>
</protein>
<feature type="region of interest" description="Disordered" evidence="1">
    <location>
        <begin position="265"/>
        <end position="292"/>
    </location>
</feature>
<dbReference type="Pfam" id="PF22877">
    <property type="entry name" value="RRM_Thc1"/>
    <property type="match status" value="1"/>
</dbReference>
<dbReference type="InterPro" id="IPR053800">
    <property type="entry name" value="Thc1_RRM"/>
</dbReference>
<feature type="region of interest" description="Disordered" evidence="1">
    <location>
        <begin position="1"/>
        <end position="250"/>
    </location>
</feature>
<evidence type="ECO:0000259" key="2">
    <source>
        <dbReference type="Pfam" id="PF22877"/>
    </source>
</evidence>
<comment type="caution">
    <text evidence="3">The sequence shown here is derived from an EMBL/GenBank/DDBJ whole genome shotgun (WGS) entry which is preliminary data.</text>
</comment>
<accession>A0A433QJZ1</accession>
<evidence type="ECO:0000313" key="4">
    <source>
        <dbReference type="Proteomes" id="UP000274822"/>
    </source>
</evidence>
<keyword evidence="4" id="KW-1185">Reference proteome</keyword>
<feature type="domain" description="Thc1 RRM" evidence="2">
    <location>
        <begin position="332"/>
        <end position="387"/>
    </location>
</feature>
<dbReference type="PANTHER" id="PTHR21678:SF0">
    <property type="entry name" value="C3H1-TYPE DOMAIN-CONTAINING PROTEIN"/>
    <property type="match status" value="1"/>
</dbReference>